<sequence length="48" mass="5730">MKALKNHNVFYLFVTFRPIFKSRELLVAVVTVTHNNIFINTRLFYLLS</sequence>
<protein>
    <submittedName>
        <fullName evidence="1">Uncharacterized protein</fullName>
    </submittedName>
</protein>
<gene>
    <name evidence="1" type="ORF">BTBSAS_40024</name>
</gene>
<reference evidence="2" key="1">
    <citation type="submission" date="2018-04" db="EMBL/GenBank/DDBJ databases">
        <authorList>
            <person name="Illikoud N."/>
        </authorList>
    </citation>
    <scope>NUCLEOTIDE SEQUENCE [LARGE SCALE GENOMIC DNA]</scope>
</reference>
<organism evidence="1 2">
    <name type="scientific">Brochothrix thermosphacta</name>
    <name type="common">Microbacterium thermosphactum</name>
    <dbReference type="NCBI Taxonomy" id="2756"/>
    <lineage>
        <taxon>Bacteria</taxon>
        <taxon>Bacillati</taxon>
        <taxon>Bacillota</taxon>
        <taxon>Bacilli</taxon>
        <taxon>Bacillales</taxon>
        <taxon>Listeriaceae</taxon>
        <taxon>Brochothrix</taxon>
    </lineage>
</organism>
<evidence type="ECO:0000313" key="1">
    <source>
        <dbReference type="EMBL" id="SPP29000.1"/>
    </source>
</evidence>
<dbReference type="EMBL" id="OUNC01000034">
    <property type="protein sequence ID" value="SPP29000.1"/>
    <property type="molecule type" value="Genomic_DNA"/>
</dbReference>
<name>A0A2X0R4H3_BROTH</name>
<evidence type="ECO:0000313" key="2">
    <source>
        <dbReference type="Proteomes" id="UP000270190"/>
    </source>
</evidence>
<dbReference type="Proteomes" id="UP000270190">
    <property type="component" value="Unassembled WGS sequence"/>
</dbReference>
<accession>A0A2X0R4H3</accession>
<dbReference type="AlphaFoldDB" id="A0A2X0R4H3"/>
<proteinExistence type="predicted"/>